<dbReference type="PANTHER" id="PTHR35723">
    <property type="entry name" value="POLYPHOSPHATIDYLINOSITOL PHOSPHATASE"/>
    <property type="match status" value="1"/>
</dbReference>
<protein>
    <submittedName>
        <fullName evidence="2">Nucleotide-diphospho-sugar transferase</fullName>
    </submittedName>
</protein>
<dbReference type="InterPro" id="IPR029044">
    <property type="entry name" value="Nucleotide-diphossugar_trans"/>
</dbReference>
<feature type="coiled-coil region" evidence="1">
    <location>
        <begin position="264"/>
        <end position="312"/>
    </location>
</feature>
<gene>
    <name evidence="2" type="ORF">HLUCCA11_00230</name>
</gene>
<name>A0A0P7Z187_9CYAN</name>
<accession>A0A0P7Z187</accession>
<keyword evidence="1" id="KW-0175">Coiled coil</keyword>
<dbReference type="EMBL" id="LJZR01000001">
    <property type="protein sequence ID" value="KPQ37507.1"/>
    <property type="molecule type" value="Genomic_DNA"/>
</dbReference>
<dbReference type="GO" id="GO:0016740">
    <property type="term" value="F:transferase activity"/>
    <property type="evidence" value="ECO:0007669"/>
    <property type="project" value="UniProtKB-KW"/>
</dbReference>
<proteinExistence type="predicted"/>
<reference evidence="2 3" key="1">
    <citation type="submission" date="2015-09" db="EMBL/GenBank/DDBJ databases">
        <title>Identification and resolution of microdiversity through metagenomic sequencing of parallel consortia.</title>
        <authorList>
            <person name="Nelson W.C."/>
            <person name="Romine M.F."/>
            <person name="Lindemann S.R."/>
        </authorList>
    </citation>
    <scope>NUCLEOTIDE SEQUENCE [LARGE SCALE GENOMIC DNA]</scope>
    <source>
        <strain evidence="2">Ana</strain>
    </source>
</reference>
<comment type="caution">
    <text evidence="2">The sequence shown here is derived from an EMBL/GenBank/DDBJ whole genome shotgun (WGS) entry which is preliminary data.</text>
</comment>
<dbReference type="STRING" id="1666911.HLUCCA11_00230"/>
<evidence type="ECO:0000313" key="2">
    <source>
        <dbReference type="EMBL" id="KPQ37507.1"/>
    </source>
</evidence>
<dbReference type="SUPFAM" id="SSF53448">
    <property type="entry name" value="Nucleotide-diphospho-sugar transferases"/>
    <property type="match status" value="1"/>
</dbReference>
<sequence length="350" mass="39990">MITFVTFHVDLAEAARATADIPATSLSSLSHREILLLMFQSVTAFHPDARKVLLTNQGAMFADLPSGVEVQYYDIDTSNIMLSRSYAQLAFLQAHDFRSHVIFLDTDILINENLDAALNWTEFDIALTLRDDPKGMPINGGVMLISQRSPQTAINFFKNFYQRYVDAFSDEAQWWGDQKALVDVLTQSGQSLLGLGEQTIGDMRLLLLPCATHNYSPDFAQELDMYGAGAGKKVIHFKGARKQYMQPFWESCIVPKFCPPAEQFDRLEQQLISLQAARTELNQAIAQSHRKYLALNHKYSALEKQHQDLRTKHQAIVARPFQFVWNRFKQRFIRRLNAINLPRPFGKLFK</sequence>
<keyword evidence="2" id="KW-0808">Transferase</keyword>
<dbReference type="Proteomes" id="UP000050465">
    <property type="component" value="Unassembled WGS sequence"/>
</dbReference>
<evidence type="ECO:0000256" key="1">
    <source>
        <dbReference type="SAM" id="Coils"/>
    </source>
</evidence>
<dbReference type="AlphaFoldDB" id="A0A0P7Z187"/>
<evidence type="ECO:0000313" key="3">
    <source>
        <dbReference type="Proteomes" id="UP000050465"/>
    </source>
</evidence>
<dbReference type="Gene3D" id="3.90.550.10">
    <property type="entry name" value="Spore Coat Polysaccharide Biosynthesis Protein SpsA, Chain A"/>
    <property type="match status" value="1"/>
</dbReference>
<organism evidence="2 3">
    <name type="scientific">Phormidesmis priestleyi Ana</name>
    <dbReference type="NCBI Taxonomy" id="1666911"/>
    <lineage>
        <taxon>Bacteria</taxon>
        <taxon>Bacillati</taxon>
        <taxon>Cyanobacteriota</taxon>
        <taxon>Cyanophyceae</taxon>
        <taxon>Leptolyngbyales</taxon>
        <taxon>Leptolyngbyaceae</taxon>
        <taxon>Phormidesmis</taxon>
    </lineage>
</organism>